<dbReference type="OrthoDB" id="9814604at2"/>
<dbReference type="CDD" id="cd02440">
    <property type="entry name" value="AdoMet_MTases"/>
    <property type="match status" value="1"/>
</dbReference>
<evidence type="ECO:0000313" key="3">
    <source>
        <dbReference type="Proteomes" id="UP000194798"/>
    </source>
</evidence>
<evidence type="ECO:0000259" key="1">
    <source>
        <dbReference type="Pfam" id="PF05050"/>
    </source>
</evidence>
<dbReference type="PANTHER" id="PTHR34203:SF15">
    <property type="entry name" value="SLL1173 PROTEIN"/>
    <property type="match status" value="1"/>
</dbReference>
<gene>
    <name evidence="2" type="ORF">TPSD3_04690</name>
</gene>
<accession>A0A251X9M3</accession>
<dbReference type="NCBIfam" id="TIGR01444">
    <property type="entry name" value="fkbM_fam"/>
    <property type="match status" value="1"/>
</dbReference>
<reference evidence="2 3" key="1">
    <citation type="submission" date="2016-12" db="EMBL/GenBank/DDBJ databases">
        <title>Thioflexothrix psekupsii D3 genome sequencing and assembly.</title>
        <authorList>
            <person name="Fomenkov A."/>
            <person name="Vincze T."/>
            <person name="Grabovich M."/>
            <person name="Anton B.P."/>
            <person name="Dubinina G."/>
            <person name="Orlova M."/>
            <person name="Belousova E."/>
            <person name="Roberts R.J."/>
        </authorList>
    </citation>
    <scope>NUCLEOTIDE SEQUENCE [LARGE SCALE GENOMIC DNA]</scope>
    <source>
        <strain evidence="2">D3</strain>
    </source>
</reference>
<dbReference type="AlphaFoldDB" id="A0A251X9M3"/>
<dbReference type="PANTHER" id="PTHR34203">
    <property type="entry name" value="METHYLTRANSFERASE, FKBM FAMILY PROTEIN"/>
    <property type="match status" value="1"/>
</dbReference>
<organism evidence="2 3">
    <name type="scientific">Thioflexithrix psekupsensis</name>
    <dbReference type="NCBI Taxonomy" id="1570016"/>
    <lineage>
        <taxon>Bacteria</taxon>
        <taxon>Pseudomonadati</taxon>
        <taxon>Pseudomonadota</taxon>
        <taxon>Gammaproteobacteria</taxon>
        <taxon>Thiotrichales</taxon>
        <taxon>Thioflexithrix</taxon>
    </lineage>
</organism>
<dbReference type="Gene3D" id="3.40.50.150">
    <property type="entry name" value="Vaccinia Virus protein VP39"/>
    <property type="match status" value="1"/>
</dbReference>
<comment type="caution">
    <text evidence="2">The sequence shown here is derived from an EMBL/GenBank/DDBJ whole genome shotgun (WGS) entry which is preliminary data.</text>
</comment>
<protein>
    <recommendedName>
        <fullName evidence="1">Methyltransferase FkbM domain-containing protein</fullName>
    </recommendedName>
</protein>
<dbReference type="Proteomes" id="UP000194798">
    <property type="component" value="Unassembled WGS sequence"/>
</dbReference>
<evidence type="ECO:0000313" key="2">
    <source>
        <dbReference type="EMBL" id="OUD15003.1"/>
    </source>
</evidence>
<dbReference type="InterPro" id="IPR029063">
    <property type="entry name" value="SAM-dependent_MTases_sf"/>
</dbReference>
<dbReference type="EMBL" id="MSLT01000007">
    <property type="protein sequence ID" value="OUD15003.1"/>
    <property type="molecule type" value="Genomic_DNA"/>
</dbReference>
<sequence>MQQNIHLVQGHKMYLDDKDSLNLAQFGVYEADEVAVVRSHVRPGDTVLDIGANIGYYSLIFAQLVGEKGKVYAFEPDPSNFALLCQNIALNGYSNIEPINKAVNNHNGLITLHLCDDNRGMHRVYSSVCCGEEQVTVESVCLDDFFAEFKGNIDFIKMDIEGAEYTAIQGMQQLLLRYPNIKLLTEFSPGALCEYGIEPQDFIDLLLKYHFKLQWVTSSLVDINLAQLKQELPIISTVTKQLLTEMKIQNRHCSIPELGEELMNRLQNAGYHRPLTENVLACRD</sequence>
<name>A0A251X9M3_9GAMM</name>
<keyword evidence="3" id="KW-1185">Reference proteome</keyword>
<dbReference type="Pfam" id="PF05050">
    <property type="entry name" value="Methyltransf_21"/>
    <property type="match status" value="1"/>
</dbReference>
<dbReference type="SUPFAM" id="SSF53335">
    <property type="entry name" value="S-adenosyl-L-methionine-dependent methyltransferases"/>
    <property type="match status" value="1"/>
</dbReference>
<dbReference type="InterPro" id="IPR006342">
    <property type="entry name" value="FkbM_mtfrase"/>
</dbReference>
<proteinExistence type="predicted"/>
<dbReference type="InterPro" id="IPR052514">
    <property type="entry name" value="SAM-dependent_MTase"/>
</dbReference>
<dbReference type="RefSeq" id="WP_086487439.1">
    <property type="nucleotide sequence ID" value="NZ_MSLT01000007.1"/>
</dbReference>
<feature type="domain" description="Methyltransferase FkbM" evidence="1">
    <location>
        <begin position="49"/>
        <end position="191"/>
    </location>
</feature>